<reference evidence="2" key="1">
    <citation type="submission" date="2023-02" db="EMBL/GenBank/DDBJ databases">
        <title>Description of Roseinatronobacter alkalisoli sp. nov., an alkaliphilic bacerium isolated from soda soil.</title>
        <authorList>
            <person name="Wei W."/>
        </authorList>
    </citation>
    <scope>NUCLEOTIDE SEQUENCE</scope>
    <source>
        <strain evidence="2">HJB301</strain>
    </source>
</reference>
<comment type="caution">
    <text evidence="2">The sequence shown here is derived from an EMBL/GenBank/DDBJ whole genome shotgun (WGS) entry which is preliminary data.</text>
</comment>
<keyword evidence="3" id="KW-1185">Reference proteome</keyword>
<evidence type="ECO:0000256" key="1">
    <source>
        <dbReference type="SAM" id="MobiDB-lite"/>
    </source>
</evidence>
<name>A0ABT5T9K5_9RHOB</name>
<dbReference type="EMBL" id="JAQZSM010000004">
    <property type="protein sequence ID" value="MDD7970608.1"/>
    <property type="molecule type" value="Genomic_DNA"/>
</dbReference>
<gene>
    <name evidence="2" type="ORF">PUT78_05815</name>
</gene>
<dbReference type="RefSeq" id="WP_274351266.1">
    <property type="nucleotide sequence ID" value="NZ_JAQZSM010000004.1"/>
</dbReference>
<evidence type="ECO:0000313" key="3">
    <source>
        <dbReference type="Proteomes" id="UP001431784"/>
    </source>
</evidence>
<dbReference type="Proteomes" id="UP001431784">
    <property type="component" value="Unassembled WGS sequence"/>
</dbReference>
<feature type="compositionally biased region" description="Polar residues" evidence="1">
    <location>
        <begin position="99"/>
        <end position="108"/>
    </location>
</feature>
<feature type="region of interest" description="Disordered" evidence="1">
    <location>
        <begin position="88"/>
        <end position="108"/>
    </location>
</feature>
<protein>
    <submittedName>
        <fullName evidence="2">Uncharacterized protein</fullName>
    </submittedName>
</protein>
<sequence length="108" mass="12452">MQRARIEDLNQWWGSEGWRALAPKSQFGMVEMVGRRFTEEQKYRYVKPYPILQMEDGNRVAFHLIHATDHVEAQKLMDRAFMKVVGDAPGFDSGKQKSLPFNTSAGHP</sequence>
<accession>A0ABT5T9K5</accession>
<organism evidence="2 3">
    <name type="scientific">Roseinatronobacter alkalisoli</name>
    <dbReference type="NCBI Taxonomy" id="3028235"/>
    <lineage>
        <taxon>Bacteria</taxon>
        <taxon>Pseudomonadati</taxon>
        <taxon>Pseudomonadota</taxon>
        <taxon>Alphaproteobacteria</taxon>
        <taxon>Rhodobacterales</taxon>
        <taxon>Paracoccaceae</taxon>
        <taxon>Roseinatronobacter</taxon>
    </lineage>
</organism>
<proteinExistence type="predicted"/>
<evidence type="ECO:0000313" key="2">
    <source>
        <dbReference type="EMBL" id="MDD7970608.1"/>
    </source>
</evidence>